<accession>E1F8F6</accession>
<keyword evidence="1" id="KW-1133">Transmembrane helix</keyword>
<dbReference type="AlphaFoldDB" id="E1F8F6"/>
<comment type="caution">
    <text evidence="2">The sequence shown here is derived from an EMBL/GenBank/DDBJ whole genome shotgun (WGS) entry which is preliminary data.</text>
</comment>
<sequence>MYWSGIVPNSYVTVSQYPPNAASRWVLNSFLPDVRGTESFVIVFALGTFLILLLVTISLHCCELKRDKQLERQYSHNLYRSEL</sequence>
<dbReference type="Proteomes" id="UP000008974">
    <property type="component" value="Unassembled WGS sequence"/>
</dbReference>
<evidence type="ECO:0000313" key="3">
    <source>
        <dbReference type="Proteomes" id="UP000008974"/>
    </source>
</evidence>
<dbReference type="OMA" id="NCKPELA"/>
<dbReference type="InterPro" id="IPR024881">
    <property type="entry name" value="Tip"/>
</dbReference>
<keyword evidence="1" id="KW-0472">Membrane</keyword>
<evidence type="ECO:0000313" key="2">
    <source>
        <dbReference type="EMBL" id="EFO61258.1"/>
    </source>
</evidence>
<dbReference type="GO" id="GO:0005886">
    <property type="term" value="C:plasma membrane"/>
    <property type="evidence" value="ECO:0007669"/>
    <property type="project" value="TreeGrafter"/>
</dbReference>
<proteinExistence type="predicted"/>
<dbReference type="VEuPathDB" id="GiardiaDB:GLP15_77"/>
<dbReference type="OrthoDB" id="10250728at2759"/>
<protein>
    <submittedName>
        <fullName evidence="2">Uncharacterized protein</fullName>
    </submittedName>
</protein>
<dbReference type="PANTHER" id="PTHR13412:SF0">
    <property type="entry name" value="T-CELL IMMUNOMODULATORY PROTEIN"/>
    <property type="match status" value="1"/>
</dbReference>
<dbReference type="EMBL" id="ACVC01000234">
    <property type="protein sequence ID" value="EFO61258.1"/>
    <property type="molecule type" value="Genomic_DNA"/>
</dbReference>
<evidence type="ECO:0000256" key="1">
    <source>
        <dbReference type="SAM" id="Phobius"/>
    </source>
</evidence>
<organism evidence="2 3">
    <name type="scientific">Giardia intestinalis (strain P15)</name>
    <name type="common">Giardia lamblia</name>
    <dbReference type="NCBI Taxonomy" id="658858"/>
    <lineage>
        <taxon>Eukaryota</taxon>
        <taxon>Metamonada</taxon>
        <taxon>Diplomonadida</taxon>
        <taxon>Hexamitidae</taxon>
        <taxon>Giardiinae</taxon>
        <taxon>Giardia</taxon>
    </lineage>
</organism>
<gene>
    <name evidence="2" type="ORF">GLP15_77</name>
</gene>
<reference evidence="2 3" key="1">
    <citation type="journal article" date="2010" name="BMC Genomics">
        <title>Genome analysis and comparative genomics of a Giardia intestinalis assemblage E isolate.</title>
        <authorList>
            <person name="Jerlstrom-Hultqvist J."/>
            <person name="Franzen O."/>
            <person name="Ankarklev J."/>
            <person name="Xu F."/>
            <person name="Nohynkova E."/>
            <person name="Andersson J.O."/>
            <person name="Svard S.G."/>
            <person name="Andersson B."/>
        </authorList>
    </citation>
    <scope>NUCLEOTIDE SEQUENCE [LARGE SCALE GENOMIC DNA]</scope>
    <source>
        <strain evidence="2 3">P15</strain>
    </source>
</reference>
<feature type="transmembrane region" description="Helical" evidence="1">
    <location>
        <begin position="40"/>
        <end position="62"/>
    </location>
</feature>
<dbReference type="PANTHER" id="PTHR13412">
    <property type="entry name" value="T-CELL IMMUNOMODULATORY PROTEIN HOMOLOG"/>
    <property type="match status" value="1"/>
</dbReference>
<keyword evidence="1" id="KW-0812">Transmembrane</keyword>
<name>E1F8F6_GIAIA</name>